<evidence type="ECO:0000313" key="3">
    <source>
        <dbReference type="EMBL" id="SEI74179.1"/>
    </source>
</evidence>
<accession>A0A1H6T224</accession>
<evidence type="ECO:0000256" key="2">
    <source>
        <dbReference type="SAM" id="Phobius"/>
    </source>
</evidence>
<dbReference type="OrthoDB" id="949038at2"/>
<evidence type="ECO:0000256" key="1">
    <source>
        <dbReference type="SAM" id="Coils"/>
    </source>
</evidence>
<sequence length="191" mass="21972">MEKNINILKEMLAKLPSSGPSDFVWTEIDRKLNEFPLKNALGQLPEFEPDEFVWESIENKASRSKLKNTNWWFAAAVLLVAGIGGLWISRENSAPGIAFSQELIDKRLQPQNEQITDEQYAKLKAYCEAETTVCSNQNFRRLQHEYETLQTAAEQLQQAMGEYNTEPELVRQFSVVEREKAEVLNEMAKMI</sequence>
<keyword evidence="2" id="KW-0472">Membrane</keyword>
<dbReference type="AlphaFoldDB" id="A0A1H6T224"/>
<reference evidence="3 4" key="1">
    <citation type="submission" date="2016-10" db="EMBL/GenBank/DDBJ databases">
        <authorList>
            <person name="de Groot N.N."/>
        </authorList>
    </citation>
    <scope>NUCLEOTIDE SEQUENCE [LARGE SCALE GENOMIC DNA]</scope>
    <source>
        <strain evidence="3 4">DSM 19938</strain>
    </source>
</reference>
<keyword evidence="2" id="KW-0812">Transmembrane</keyword>
<feature type="coiled-coil region" evidence="1">
    <location>
        <begin position="139"/>
        <end position="166"/>
    </location>
</feature>
<organism evidence="3 4">
    <name type="scientific">Dyadobacter koreensis</name>
    <dbReference type="NCBI Taxonomy" id="408657"/>
    <lineage>
        <taxon>Bacteria</taxon>
        <taxon>Pseudomonadati</taxon>
        <taxon>Bacteroidota</taxon>
        <taxon>Cytophagia</taxon>
        <taxon>Cytophagales</taxon>
        <taxon>Spirosomataceae</taxon>
        <taxon>Dyadobacter</taxon>
    </lineage>
</organism>
<dbReference type="STRING" id="408657.SAMN04487995_1972"/>
<keyword evidence="4" id="KW-1185">Reference proteome</keyword>
<protein>
    <submittedName>
        <fullName evidence="3">Uncharacterized protein</fullName>
    </submittedName>
</protein>
<dbReference type="RefSeq" id="WP_090334990.1">
    <property type="nucleotide sequence ID" value="NZ_FNXY01000003.1"/>
</dbReference>
<feature type="transmembrane region" description="Helical" evidence="2">
    <location>
        <begin position="70"/>
        <end position="88"/>
    </location>
</feature>
<dbReference type="Proteomes" id="UP000199532">
    <property type="component" value="Unassembled WGS sequence"/>
</dbReference>
<evidence type="ECO:0000313" key="4">
    <source>
        <dbReference type="Proteomes" id="UP000199532"/>
    </source>
</evidence>
<keyword evidence="2" id="KW-1133">Transmembrane helix</keyword>
<name>A0A1H6T224_9BACT</name>
<proteinExistence type="predicted"/>
<gene>
    <name evidence="3" type="ORF">SAMN04487995_1972</name>
</gene>
<dbReference type="EMBL" id="FNXY01000003">
    <property type="protein sequence ID" value="SEI74179.1"/>
    <property type="molecule type" value="Genomic_DNA"/>
</dbReference>
<keyword evidence="1" id="KW-0175">Coiled coil</keyword>